<dbReference type="RefSeq" id="WP_006465057.1">
    <property type="nucleotide sequence ID" value="NZ_AEEC02000042.1"/>
</dbReference>
<dbReference type="InterPro" id="IPR036320">
    <property type="entry name" value="Glycosyl_Trfase_fam3_N_dom_sf"/>
</dbReference>
<reference evidence="14 15" key="1">
    <citation type="journal article" date="2013" name="Front. Microbiol.">
        <title>The genome of the endophytic bacterium H. frisingense GSF30(T) identifies diverse strategies in the Herbaspirillum genus to interact with plants.</title>
        <authorList>
            <person name="Straub D."/>
            <person name="Rothballer M."/>
            <person name="Hartmann A."/>
            <person name="Ludewig U."/>
        </authorList>
    </citation>
    <scope>NUCLEOTIDE SEQUENCE [LARGE SCALE GENOMIC DNA]</scope>
    <source>
        <strain evidence="14 15">GSF30</strain>
    </source>
</reference>
<comment type="caution">
    <text evidence="14">The sequence shown here is derived from an EMBL/GenBank/DDBJ whole genome shotgun (WGS) entry which is preliminary data.</text>
</comment>
<dbReference type="SMART" id="SM00941">
    <property type="entry name" value="PYNP_C"/>
    <property type="match status" value="1"/>
</dbReference>
<dbReference type="Gene3D" id="3.40.50.300">
    <property type="entry name" value="P-loop containing nucleotide triphosphate hydrolases"/>
    <property type="match status" value="1"/>
</dbReference>
<dbReference type="SUPFAM" id="SSF52540">
    <property type="entry name" value="P-loop containing nucleoside triphosphate hydrolases"/>
    <property type="match status" value="1"/>
</dbReference>
<evidence type="ECO:0000256" key="8">
    <source>
        <dbReference type="ARBA" id="ARBA00022741"/>
    </source>
</evidence>
<dbReference type="InterPro" id="IPR013102">
    <property type="entry name" value="PYNP_C"/>
</dbReference>
<dbReference type="Gene3D" id="1.20.970.50">
    <property type="match status" value="1"/>
</dbReference>
<dbReference type="EC" id="2.7.4.23" evidence="11"/>
<keyword evidence="7 11" id="KW-0808">Transferase</keyword>
<keyword evidence="14" id="KW-0418">Kinase</keyword>
<comment type="pathway">
    <text evidence="3 11">Metabolic intermediate biosynthesis; 5-phospho-alpha-D-ribose 1-diphosphate biosynthesis; 5-phospho-alpha-D-ribose 1-diphosphate from D-ribose 5-phosphate (route II): step 3/3.</text>
</comment>
<evidence type="ECO:0000313" key="15">
    <source>
        <dbReference type="Proteomes" id="UP000006772"/>
    </source>
</evidence>
<dbReference type="Pfam" id="PF00591">
    <property type="entry name" value="Glycos_transf_3"/>
    <property type="match status" value="1"/>
</dbReference>
<dbReference type="AlphaFoldDB" id="A0AAI9IAT9"/>
<comment type="similarity">
    <text evidence="4">In the N-terminal section; belongs to the ribose 1,5-bisphosphokinase family.</text>
</comment>
<evidence type="ECO:0000256" key="4">
    <source>
        <dbReference type="ARBA" id="ARBA00005935"/>
    </source>
</evidence>
<dbReference type="GO" id="GO:0006213">
    <property type="term" value="P:pyrimidine nucleoside metabolic process"/>
    <property type="evidence" value="ECO:0007669"/>
    <property type="project" value="InterPro"/>
</dbReference>
<evidence type="ECO:0000256" key="5">
    <source>
        <dbReference type="ARBA" id="ARBA00008689"/>
    </source>
</evidence>
<dbReference type="GO" id="GO:0005829">
    <property type="term" value="C:cytosol"/>
    <property type="evidence" value="ECO:0007669"/>
    <property type="project" value="TreeGrafter"/>
</dbReference>
<dbReference type="InterPro" id="IPR035902">
    <property type="entry name" value="Nuc_phospho_transferase"/>
</dbReference>
<dbReference type="PANTHER" id="PTHR10515">
    <property type="entry name" value="THYMIDINE PHOSPHORYLASE"/>
    <property type="match status" value="1"/>
</dbReference>
<evidence type="ECO:0000259" key="13">
    <source>
        <dbReference type="SMART" id="SM00941"/>
    </source>
</evidence>
<dbReference type="InterPro" id="IPR012699">
    <property type="entry name" value="PhnN"/>
</dbReference>
<evidence type="ECO:0000256" key="11">
    <source>
        <dbReference type="HAMAP-Rule" id="MF_00836"/>
    </source>
</evidence>
<dbReference type="SUPFAM" id="SSF52418">
    <property type="entry name" value="Nucleoside phosphorylase/phosphoribosyltransferase catalytic domain"/>
    <property type="match status" value="1"/>
</dbReference>
<keyword evidence="6" id="KW-0328">Glycosyltransferase</keyword>
<evidence type="ECO:0000256" key="2">
    <source>
        <dbReference type="ARBA" id="ARBA00002554"/>
    </source>
</evidence>
<evidence type="ECO:0000256" key="9">
    <source>
        <dbReference type="ARBA" id="ARBA00022840"/>
    </source>
</evidence>
<dbReference type="NCBIfam" id="NF003338">
    <property type="entry name" value="PRK04350.1"/>
    <property type="match status" value="1"/>
</dbReference>
<comment type="similarity">
    <text evidence="11">Belongs to the ribose 1,5-bisphosphokinase family.</text>
</comment>
<evidence type="ECO:0000313" key="14">
    <source>
        <dbReference type="EMBL" id="EOA02654.1"/>
    </source>
</evidence>
<dbReference type="InterPro" id="IPR000312">
    <property type="entry name" value="Glycosyl_Trfase_fam3"/>
</dbReference>
<comment type="function">
    <text evidence="2 11">Catalyzes the phosphorylation of ribose 1,5-bisphosphate to 5-phospho-D-ribosyl alpha-1-diphosphate (PRPP).</text>
</comment>
<proteinExistence type="inferred from homology"/>
<dbReference type="InterPro" id="IPR027417">
    <property type="entry name" value="P-loop_NTPase"/>
</dbReference>
<dbReference type="NCBIfam" id="TIGR02322">
    <property type="entry name" value="phosphon_PhnN"/>
    <property type="match status" value="1"/>
</dbReference>
<comment type="catalytic activity">
    <reaction evidence="10">
        <text>thymidine + phosphate = 2-deoxy-alpha-D-ribose 1-phosphate + thymine</text>
        <dbReference type="Rhea" id="RHEA:16037"/>
        <dbReference type="ChEBI" id="CHEBI:17748"/>
        <dbReference type="ChEBI" id="CHEBI:17821"/>
        <dbReference type="ChEBI" id="CHEBI:43474"/>
        <dbReference type="ChEBI" id="CHEBI:57259"/>
        <dbReference type="EC" id="2.4.2.4"/>
    </reaction>
</comment>
<dbReference type="SMART" id="SM00072">
    <property type="entry name" value="GuKc"/>
    <property type="match status" value="1"/>
</dbReference>
<dbReference type="GO" id="GO:0019634">
    <property type="term" value="P:organic phosphonate metabolic process"/>
    <property type="evidence" value="ECO:0007669"/>
    <property type="project" value="UniProtKB-UniRule"/>
</dbReference>
<feature type="domain" description="Guanylate kinase/L-type calcium channel beta subunit" evidence="12">
    <location>
        <begin position="8"/>
        <end position="187"/>
    </location>
</feature>
<dbReference type="InterPro" id="IPR008145">
    <property type="entry name" value="GK/Ca_channel_bsu"/>
</dbReference>
<evidence type="ECO:0000259" key="12">
    <source>
        <dbReference type="SMART" id="SM00072"/>
    </source>
</evidence>
<sequence length="678" mass="71427">MSPASTAPGTFFLVVGPSGAGKDTLMSGAREALADAPYVFARRVITRPAGAPGEDHDAETEAGFAARAAAGEFLLTWQAHGLSYGLPGQLLAELAAGRHVVANGSRATVEALAQRLPSLVVVEISAPPEVLAQRIAGRGREDHAQILARLQRQVDPAPPGVLRQAVANDSDTATGIARLLAVLRAPLQHCVVRAAPVETGEEAVAYAHPRHWAAGTRLRLRAAAGAMVDVRIHHWPDGGHDASPWLALSAGLRQRLGSAQTVQALRLLAPASRPLWSRKLRGERLPAHQYQAILQDAVDGRYSTTELTTLLVSITRGLDAEETLALAQARSRMARRISWDEPMVVDKHSLGGVPGSRITPIVVPIVAAWGLAMPKASSRAITSAAGTADTMALLANVDLDGEAVRRCVRQARACIAWNGRISHSVIDEVMNRITRPYGLETAHWSVASILSKKAIAGVTHLVVDVPYGPYAKQQTLEQAQQLCRLFEQVGQGLGMQVRALATDGSQPIGRGIGPALEVRDIRQVLAGDPQAPQDLRAKALLFAAHLLSFDPRLGEVDVALQKATELLDSGAAQAALARIIAAQGPPQVEAAPCAEVLTWHANESGVISQVDGWAIAGLARTAGAPGYTGAGLDLLCRVGERVQAGQALFRVHAASAAHLELVGAELQALASPVVLVGH</sequence>
<dbReference type="GO" id="GO:0005524">
    <property type="term" value="F:ATP binding"/>
    <property type="evidence" value="ECO:0007669"/>
    <property type="project" value="UniProtKB-KW"/>
</dbReference>
<dbReference type="SUPFAM" id="SSF47648">
    <property type="entry name" value="Nucleoside phosphorylase/phosphoribosyltransferase N-terminal domain"/>
    <property type="match status" value="1"/>
</dbReference>
<protein>
    <recommendedName>
        <fullName evidence="11">Ribose 1,5-bisphosphate phosphokinase PhnN</fullName>
        <ecNumber evidence="11">2.7.4.23</ecNumber>
    </recommendedName>
    <alternativeName>
        <fullName evidence="11">Ribose 1,5-bisphosphokinase</fullName>
    </alternativeName>
</protein>
<dbReference type="InterPro" id="IPR036566">
    <property type="entry name" value="PYNP-like_C_sf"/>
</dbReference>
<keyword evidence="8 11" id="KW-0547">Nucleotide-binding</keyword>
<dbReference type="GO" id="GO:0004645">
    <property type="term" value="F:1,4-alpha-oligoglucan phosphorylase activity"/>
    <property type="evidence" value="ECO:0007669"/>
    <property type="project" value="InterPro"/>
</dbReference>
<dbReference type="GO" id="GO:0033863">
    <property type="term" value="F:ribose 1,5-bisphosphate phosphokinase activity"/>
    <property type="evidence" value="ECO:0007669"/>
    <property type="project" value="UniProtKB-UniRule"/>
</dbReference>
<dbReference type="GO" id="GO:0006206">
    <property type="term" value="P:pyrimidine nucleobase metabolic process"/>
    <property type="evidence" value="ECO:0007669"/>
    <property type="project" value="InterPro"/>
</dbReference>
<dbReference type="HAMAP" id="MF_00836">
    <property type="entry name" value="PhnN"/>
    <property type="match status" value="1"/>
</dbReference>
<dbReference type="Proteomes" id="UP000006772">
    <property type="component" value="Unassembled WGS sequence"/>
</dbReference>
<dbReference type="Gene3D" id="3.90.1170.30">
    <property type="entry name" value="Pyrimidine nucleoside phosphorylase-like, C-terminal domain"/>
    <property type="match status" value="1"/>
</dbReference>
<organism evidence="14 15">
    <name type="scientific">Herbaspirillum frisingense GSF30</name>
    <dbReference type="NCBI Taxonomy" id="864073"/>
    <lineage>
        <taxon>Bacteria</taxon>
        <taxon>Pseudomonadati</taxon>
        <taxon>Pseudomonadota</taxon>
        <taxon>Betaproteobacteria</taxon>
        <taxon>Burkholderiales</taxon>
        <taxon>Oxalobacteraceae</taxon>
        <taxon>Herbaspirillum</taxon>
    </lineage>
</organism>
<comment type="catalytic activity">
    <reaction evidence="1 11">
        <text>alpha-D-ribose 1,5-bisphosphate + ATP = 5-phospho-alpha-D-ribose 1-diphosphate + ADP</text>
        <dbReference type="Rhea" id="RHEA:20109"/>
        <dbReference type="ChEBI" id="CHEBI:30616"/>
        <dbReference type="ChEBI" id="CHEBI:58017"/>
        <dbReference type="ChEBI" id="CHEBI:68688"/>
        <dbReference type="ChEBI" id="CHEBI:456216"/>
        <dbReference type="EC" id="2.7.4.23"/>
    </reaction>
</comment>
<evidence type="ECO:0000256" key="6">
    <source>
        <dbReference type="ARBA" id="ARBA00022676"/>
    </source>
</evidence>
<dbReference type="SUPFAM" id="SSF54680">
    <property type="entry name" value="Pyrimidine nucleoside phosphorylase C-terminal domain"/>
    <property type="match status" value="1"/>
</dbReference>
<evidence type="ECO:0000256" key="3">
    <source>
        <dbReference type="ARBA" id="ARBA00005069"/>
    </source>
</evidence>
<dbReference type="PANTHER" id="PTHR10515:SF0">
    <property type="entry name" value="THYMIDINE PHOSPHORYLASE"/>
    <property type="match status" value="1"/>
</dbReference>
<feature type="domain" description="Pyrimidine nucleoside phosphorylase C-terminal" evidence="13">
    <location>
        <begin position="606"/>
        <end position="670"/>
    </location>
</feature>
<dbReference type="GO" id="GO:0006015">
    <property type="term" value="P:5-phosphoribose 1-diphosphate biosynthetic process"/>
    <property type="evidence" value="ECO:0007669"/>
    <property type="project" value="UniProtKB-UniRule"/>
</dbReference>
<keyword evidence="9 11" id="KW-0067">ATP-binding</keyword>
<feature type="binding site" evidence="11">
    <location>
        <begin position="16"/>
        <end position="23"/>
    </location>
    <ligand>
        <name>ATP</name>
        <dbReference type="ChEBI" id="CHEBI:30616"/>
    </ligand>
</feature>
<evidence type="ECO:0000256" key="7">
    <source>
        <dbReference type="ARBA" id="ARBA00022679"/>
    </source>
</evidence>
<evidence type="ECO:0000256" key="10">
    <source>
        <dbReference type="ARBA" id="ARBA00048550"/>
    </source>
</evidence>
<dbReference type="InterPro" id="IPR000053">
    <property type="entry name" value="Thymidine/pyrmidine_PPase"/>
</dbReference>
<dbReference type="EMBL" id="AEEC02000042">
    <property type="protein sequence ID" value="EOA02654.1"/>
    <property type="molecule type" value="Genomic_DNA"/>
</dbReference>
<gene>
    <name evidence="11" type="primary">phnN</name>
    <name evidence="14" type="ORF">HFRIS_021286</name>
</gene>
<accession>A0AAI9IAT9</accession>
<dbReference type="GO" id="GO:0009032">
    <property type="term" value="F:thymidine phosphorylase activity"/>
    <property type="evidence" value="ECO:0007669"/>
    <property type="project" value="UniProtKB-EC"/>
</dbReference>
<comment type="similarity">
    <text evidence="5">In the C-terminal section; belongs to the thymidine/pyrimidine-nucleoside phosphorylase family. Type 2 subfamily.</text>
</comment>
<dbReference type="Gene3D" id="3.40.1030.10">
    <property type="entry name" value="Nucleoside phosphorylase/phosphoribosyltransferase catalytic domain"/>
    <property type="match status" value="1"/>
</dbReference>
<evidence type="ECO:0000256" key="1">
    <source>
        <dbReference type="ARBA" id="ARBA00000373"/>
    </source>
</evidence>
<name>A0AAI9IAT9_9BURK</name>